<dbReference type="AlphaFoldDB" id="A0A8S0SDK9"/>
<feature type="region of interest" description="Disordered" evidence="1">
    <location>
        <begin position="19"/>
        <end position="50"/>
    </location>
</feature>
<evidence type="ECO:0000313" key="2">
    <source>
        <dbReference type="EMBL" id="CAA2989780.1"/>
    </source>
</evidence>
<comment type="caution">
    <text evidence="2">The sequence shown here is derived from an EMBL/GenBank/DDBJ whole genome shotgun (WGS) entry which is preliminary data.</text>
</comment>
<keyword evidence="3" id="KW-1185">Reference proteome</keyword>
<evidence type="ECO:0000313" key="3">
    <source>
        <dbReference type="Proteomes" id="UP000594638"/>
    </source>
</evidence>
<name>A0A8S0SDK9_OLEEU</name>
<accession>A0A8S0SDK9</accession>
<evidence type="ECO:0000256" key="1">
    <source>
        <dbReference type="SAM" id="MobiDB-lite"/>
    </source>
</evidence>
<dbReference type="EMBL" id="CACTIH010004149">
    <property type="protein sequence ID" value="CAA2989780.1"/>
    <property type="molecule type" value="Genomic_DNA"/>
</dbReference>
<organism evidence="2 3">
    <name type="scientific">Olea europaea subsp. europaea</name>
    <dbReference type="NCBI Taxonomy" id="158383"/>
    <lineage>
        <taxon>Eukaryota</taxon>
        <taxon>Viridiplantae</taxon>
        <taxon>Streptophyta</taxon>
        <taxon>Embryophyta</taxon>
        <taxon>Tracheophyta</taxon>
        <taxon>Spermatophyta</taxon>
        <taxon>Magnoliopsida</taxon>
        <taxon>eudicotyledons</taxon>
        <taxon>Gunneridae</taxon>
        <taxon>Pentapetalae</taxon>
        <taxon>asterids</taxon>
        <taxon>lamiids</taxon>
        <taxon>Lamiales</taxon>
        <taxon>Oleaceae</taxon>
        <taxon>Oleeae</taxon>
        <taxon>Olea</taxon>
    </lineage>
</organism>
<proteinExistence type="predicted"/>
<feature type="non-terminal residue" evidence="2">
    <location>
        <position position="50"/>
    </location>
</feature>
<reference evidence="2 3" key="1">
    <citation type="submission" date="2019-12" db="EMBL/GenBank/DDBJ databases">
        <authorList>
            <person name="Alioto T."/>
            <person name="Alioto T."/>
            <person name="Gomez Garrido J."/>
        </authorList>
    </citation>
    <scope>NUCLEOTIDE SEQUENCE [LARGE SCALE GENOMIC DNA]</scope>
</reference>
<dbReference type="Gramene" id="OE9A058570T1">
    <property type="protein sequence ID" value="OE9A058570C1"/>
    <property type="gene ID" value="OE9A058570"/>
</dbReference>
<gene>
    <name evidence="2" type="ORF">OLEA9_A058570</name>
</gene>
<protein>
    <submittedName>
        <fullName evidence="2">Uncharacterized protein</fullName>
    </submittedName>
</protein>
<sequence>FKAPWIHIAPRRRWAFTLPPLPTPHQARPKPLGGGLPSGHPKITESSLSP</sequence>
<dbReference type="Proteomes" id="UP000594638">
    <property type="component" value="Unassembled WGS sequence"/>
</dbReference>
<feature type="non-terminal residue" evidence="2">
    <location>
        <position position="1"/>
    </location>
</feature>